<evidence type="ECO:0000313" key="3">
    <source>
        <dbReference type="Proteomes" id="UP000286931"/>
    </source>
</evidence>
<reference evidence="2 3" key="1">
    <citation type="submission" date="2018-12" db="EMBL/GenBank/DDBJ databases">
        <title>Draft genome sequence of Embleya hyalina NBRC 13850T.</title>
        <authorList>
            <person name="Komaki H."/>
            <person name="Hosoyama A."/>
            <person name="Kimura A."/>
            <person name="Ichikawa N."/>
            <person name="Tamura T."/>
        </authorList>
    </citation>
    <scope>NUCLEOTIDE SEQUENCE [LARGE SCALE GENOMIC DNA]</scope>
    <source>
        <strain evidence="2 3">NBRC 13850</strain>
    </source>
</reference>
<name>A0A401Z2R4_9ACTN</name>
<evidence type="ECO:0000259" key="1">
    <source>
        <dbReference type="Pfam" id="PF13577"/>
    </source>
</evidence>
<proteinExistence type="predicted"/>
<dbReference type="Gene3D" id="3.10.450.50">
    <property type="match status" value="1"/>
</dbReference>
<dbReference type="EMBL" id="BIFH01000045">
    <property type="protein sequence ID" value="GCE01111.1"/>
    <property type="molecule type" value="Genomic_DNA"/>
</dbReference>
<dbReference type="InterPro" id="IPR037401">
    <property type="entry name" value="SnoaL-like"/>
</dbReference>
<sequence>MSDAAAAVLADRLEVAELFAHVANLLDEARYDDAHRVYHADVVVSGPRGELRGLDAVTTLLKESHVEGVHTQHVHGDVLVRVDGDRAEATANQLVYFNREGEPPHRTSGLRVAGTAVRTPEGWRFSEMRISIAWTHDA</sequence>
<dbReference type="Pfam" id="PF13577">
    <property type="entry name" value="SnoaL_4"/>
    <property type="match status" value="1"/>
</dbReference>
<accession>A0A401Z2R4</accession>
<organism evidence="2 3">
    <name type="scientific">Embleya hyalina</name>
    <dbReference type="NCBI Taxonomy" id="516124"/>
    <lineage>
        <taxon>Bacteria</taxon>
        <taxon>Bacillati</taxon>
        <taxon>Actinomycetota</taxon>
        <taxon>Actinomycetes</taxon>
        <taxon>Kitasatosporales</taxon>
        <taxon>Streptomycetaceae</taxon>
        <taxon>Embleya</taxon>
    </lineage>
</organism>
<dbReference type="SUPFAM" id="SSF54427">
    <property type="entry name" value="NTF2-like"/>
    <property type="match status" value="1"/>
</dbReference>
<dbReference type="RefSeq" id="WP_126642779.1">
    <property type="nucleotide sequence ID" value="NZ_BIFH01000045.1"/>
</dbReference>
<keyword evidence="3" id="KW-1185">Reference proteome</keyword>
<gene>
    <name evidence="2" type="ORF">EHYA_08867</name>
</gene>
<dbReference type="InterPro" id="IPR032710">
    <property type="entry name" value="NTF2-like_dom_sf"/>
</dbReference>
<dbReference type="AlphaFoldDB" id="A0A401Z2R4"/>
<comment type="caution">
    <text evidence="2">The sequence shown here is derived from an EMBL/GenBank/DDBJ whole genome shotgun (WGS) entry which is preliminary data.</text>
</comment>
<evidence type="ECO:0000313" key="2">
    <source>
        <dbReference type="EMBL" id="GCE01111.1"/>
    </source>
</evidence>
<protein>
    <recommendedName>
        <fullName evidence="1">SnoaL-like domain-containing protein</fullName>
    </recommendedName>
</protein>
<dbReference type="Proteomes" id="UP000286931">
    <property type="component" value="Unassembled WGS sequence"/>
</dbReference>
<dbReference type="OrthoDB" id="981191at2"/>
<feature type="domain" description="SnoaL-like" evidence="1">
    <location>
        <begin position="8"/>
        <end position="129"/>
    </location>
</feature>